<dbReference type="Pfam" id="PF18826">
    <property type="entry name" value="bVLRF1"/>
    <property type="match status" value="1"/>
</dbReference>
<evidence type="ECO:0000256" key="10">
    <source>
        <dbReference type="PROSITE-ProRule" id="PRU01389"/>
    </source>
</evidence>
<proteinExistence type="inferred from homology"/>
<evidence type="ECO:0000256" key="4">
    <source>
        <dbReference type="ARBA" id="ARBA00022722"/>
    </source>
</evidence>
<feature type="region of interest" description="Disordered" evidence="11">
    <location>
        <begin position="418"/>
        <end position="451"/>
    </location>
</feature>
<feature type="region of interest" description="Disordered" evidence="11">
    <location>
        <begin position="229"/>
        <end position="249"/>
    </location>
</feature>
<comment type="caution">
    <text evidence="13">The sequence shown here is derived from an EMBL/GenBank/DDBJ whole genome shotgun (WGS) entry which is preliminary data.</text>
</comment>
<evidence type="ECO:0000256" key="8">
    <source>
        <dbReference type="ARBA" id="ARBA00023043"/>
    </source>
</evidence>
<evidence type="ECO:0000256" key="2">
    <source>
        <dbReference type="ARBA" id="ARBA00009262"/>
    </source>
</evidence>
<comment type="subcellular location">
    <subcellularLocation>
        <location evidence="1">Cytoplasm</location>
    </subcellularLocation>
</comment>
<reference evidence="13" key="1">
    <citation type="submission" date="2023-01" db="EMBL/GenBank/DDBJ databases">
        <title>Exophiala dermititidis isolated from Cystic Fibrosis Patient.</title>
        <authorList>
            <person name="Kurbessoian T."/>
            <person name="Crocker A."/>
            <person name="Murante D."/>
            <person name="Hogan D.A."/>
            <person name="Stajich J.E."/>
        </authorList>
    </citation>
    <scope>NUCLEOTIDE SEQUENCE</scope>
    <source>
        <strain evidence="13">Ex8</strain>
    </source>
</reference>
<keyword evidence="4 10" id="KW-0540">Nuclease</keyword>
<feature type="region of interest" description="Disordered" evidence="11">
    <location>
        <begin position="609"/>
        <end position="666"/>
    </location>
</feature>
<name>A0AAN6IW41_EXODE</name>
<dbReference type="InterPro" id="IPR013087">
    <property type="entry name" value="Znf_C2H2_type"/>
</dbReference>
<dbReference type="GO" id="GO:0036503">
    <property type="term" value="P:ERAD pathway"/>
    <property type="evidence" value="ECO:0007669"/>
    <property type="project" value="TreeGrafter"/>
</dbReference>
<dbReference type="InterPro" id="IPR041175">
    <property type="entry name" value="VLRF1/Vms1"/>
</dbReference>
<evidence type="ECO:0000256" key="6">
    <source>
        <dbReference type="ARBA" id="ARBA00022759"/>
    </source>
</evidence>
<evidence type="ECO:0000256" key="3">
    <source>
        <dbReference type="ARBA" id="ARBA00022490"/>
    </source>
</evidence>
<feature type="region of interest" description="Disordered" evidence="11">
    <location>
        <begin position="28"/>
        <end position="63"/>
    </location>
</feature>
<evidence type="ECO:0000256" key="9">
    <source>
        <dbReference type="ARBA" id="ARBA00023054"/>
    </source>
</evidence>
<dbReference type="EMBL" id="JAJGCB010000004">
    <property type="protein sequence ID" value="KAJ8992792.1"/>
    <property type="molecule type" value="Genomic_DNA"/>
</dbReference>
<feature type="compositionally biased region" description="Acidic residues" evidence="11">
    <location>
        <begin position="124"/>
        <end position="135"/>
    </location>
</feature>
<keyword evidence="7 10" id="KW-0378">Hydrolase</keyword>
<dbReference type="Gene3D" id="1.25.40.20">
    <property type="entry name" value="Ankyrin repeat-containing domain"/>
    <property type="match status" value="1"/>
</dbReference>
<gene>
    <name evidence="13" type="ORF">HRR80_002837</name>
</gene>
<dbReference type="InterPro" id="IPR036770">
    <property type="entry name" value="Ankyrin_rpt-contain_sf"/>
</dbReference>
<keyword evidence="9" id="KW-0175">Coiled coil</keyword>
<comment type="domain">
    <text evidence="10">The VLRF1 domain mediates binding to the 60S ribosomal subunit.</text>
</comment>
<evidence type="ECO:0000256" key="1">
    <source>
        <dbReference type="ARBA" id="ARBA00004496"/>
    </source>
</evidence>
<feature type="active site" evidence="10">
    <location>
        <position position="310"/>
    </location>
</feature>
<dbReference type="InterPro" id="IPR047139">
    <property type="entry name" value="ANKZ1/VMS1"/>
</dbReference>
<evidence type="ECO:0000313" key="13">
    <source>
        <dbReference type="EMBL" id="KAJ8992792.1"/>
    </source>
</evidence>
<feature type="region of interest" description="Disordered" evidence="11">
    <location>
        <begin position="299"/>
        <end position="325"/>
    </location>
</feature>
<evidence type="ECO:0000256" key="7">
    <source>
        <dbReference type="ARBA" id="ARBA00022801"/>
    </source>
</evidence>
<keyword evidence="5" id="KW-0677">Repeat</keyword>
<evidence type="ECO:0000256" key="5">
    <source>
        <dbReference type="ARBA" id="ARBA00022737"/>
    </source>
</evidence>
<dbReference type="PROSITE" id="PS52044">
    <property type="entry name" value="VLRF1"/>
    <property type="match status" value="1"/>
</dbReference>
<keyword evidence="8" id="KW-0040">ANK repeat</keyword>
<dbReference type="PANTHER" id="PTHR16036:SF2">
    <property type="entry name" value="TRNA ENDONUCLEASE ANKZF1"/>
    <property type="match status" value="1"/>
</dbReference>
<keyword evidence="6 10" id="KW-0255">Endonuclease</keyword>
<comment type="similarity">
    <text evidence="2 10">Belongs to the ANKZF1/VMS1 family.</text>
</comment>
<feature type="compositionally biased region" description="Basic and acidic residues" evidence="11">
    <location>
        <begin position="626"/>
        <end position="660"/>
    </location>
</feature>
<evidence type="ECO:0000313" key="14">
    <source>
        <dbReference type="Proteomes" id="UP001161757"/>
    </source>
</evidence>
<dbReference type="PROSITE" id="PS00028">
    <property type="entry name" value="ZINC_FINGER_C2H2_1"/>
    <property type="match status" value="1"/>
</dbReference>
<accession>A0AAN6IW41</accession>
<feature type="compositionally biased region" description="Basic and acidic residues" evidence="11">
    <location>
        <begin position="571"/>
        <end position="590"/>
    </location>
</feature>
<feature type="region of interest" description="Disordered" evidence="11">
    <location>
        <begin position="117"/>
        <end position="141"/>
    </location>
</feature>
<dbReference type="GO" id="GO:0004519">
    <property type="term" value="F:endonuclease activity"/>
    <property type="evidence" value="ECO:0007669"/>
    <property type="project" value="UniProtKB-KW"/>
</dbReference>
<sequence length="666" mass="73044">MAAKEPDTHPLLRRPLYVYDLPPELLHSLTPVGGDQPKAADPIDTTTAPRQPAPNEDGITSSTSTSCALCRVSFDNVQDQRQHVKSDFHRYNLKLSIKGMPPVDESTFVRLIGDLDESLSGSESSEESEDDNDGEADSKLGDTTLTALLRRQAKISDTTTKDDEDVTPLSKKIGLGNAPLLWLTSPKTGSDVGLGVYKAILTTQDQEKLAGTSTSLVDIINGKQVKPTFAKASGGNPGPAANGHGPQSSSQDDSHWFLCMIGGGHFAAMIVSLVPELRKGPGGVEERHAVVRAHKTFHRYTTRRKQGGAQSANDNAKGNAHSAGSSIRRYNEMALEADVRHVLAEWKDMIDSAELLFIRATGSANRRTLFGPYDGQVLRSNDKRIRGFPFSTRRATQAELLRSFHELTRLKVGKLVEPPAEKQPVEKAPPKETKTKASSAPKLSKEDETAQFHTSQLQALIRRSKAPGVLLYLTKNQLSPNFAFFPPGEHHHAPTLLHLSAATNSPALVLALLTKAKADPTIKNGDGKTPYEIAGDTKTRDAFRIARHQLGESAWDWTQARVPAPLSQEEADAKAQQEKAASEAAEARRRKAELEQIRQEEERRNVNRIEKKAGAGKTLAAAIEKTGAEKREEETRGLTPEMKMRLERERRARAAEERIKRMQGAR</sequence>
<dbReference type="GO" id="GO:0005737">
    <property type="term" value="C:cytoplasm"/>
    <property type="evidence" value="ECO:0007669"/>
    <property type="project" value="UniProtKB-SubCell"/>
</dbReference>
<feature type="domain" description="VLRF1" evidence="12">
    <location>
        <begin position="252"/>
        <end position="410"/>
    </location>
</feature>
<protein>
    <recommendedName>
        <fullName evidence="12">VLRF1 domain-containing protein</fullName>
    </recommendedName>
</protein>
<dbReference type="Proteomes" id="UP001161757">
    <property type="component" value="Unassembled WGS sequence"/>
</dbReference>
<feature type="compositionally biased region" description="Basic and acidic residues" evidence="11">
    <location>
        <begin position="419"/>
        <end position="435"/>
    </location>
</feature>
<evidence type="ECO:0000259" key="12">
    <source>
        <dbReference type="PROSITE" id="PS52044"/>
    </source>
</evidence>
<feature type="region of interest" description="Disordered" evidence="11">
    <location>
        <begin position="566"/>
        <end position="590"/>
    </location>
</feature>
<organism evidence="13 14">
    <name type="scientific">Exophiala dermatitidis</name>
    <name type="common">Black yeast-like fungus</name>
    <name type="synonym">Wangiella dermatitidis</name>
    <dbReference type="NCBI Taxonomy" id="5970"/>
    <lineage>
        <taxon>Eukaryota</taxon>
        <taxon>Fungi</taxon>
        <taxon>Dikarya</taxon>
        <taxon>Ascomycota</taxon>
        <taxon>Pezizomycotina</taxon>
        <taxon>Eurotiomycetes</taxon>
        <taxon>Chaetothyriomycetidae</taxon>
        <taxon>Chaetothyriales</taxon>
        <taxon>Herpotrichiellaceae</taxon>
        <taxon>Exophiala</taxon>
    </lineage>
</organism>
<dbReference type="SUPFAM" id="SSF48403">
    <property type="entry name" value="Ankyrin repeat"/>
    <property type="match status" value="1"/>
</dbReference>
<keyword evidence="3 10" id="KW-0963">Cytoplasm</keyword>
<dbReference type="AlphaFoldDB" id="A0AAN6IW41"/>
<dbReference type="GO" id="GO:0016787">
    <property type="term" value="F:hydrolase activity"/>
    <property type="evidence" value="ECO:0007669"/>
    <property type="project" value="UniProtKB-KW"/>
</dbReference>
<dbReference type="PANTHER" id="PTHR16036">
    <property type="entry name" value="ANKYRIN REPEAT AND ZINC FINGER DOMAIN-CONTAINING PROTEIN 1"/>
    <property type="match status" value="1"/>
</dbReference>
<evidence type="ECO:0000256" key="11">
    <source>
        <dbReference type="SAM" id="MobiDB-lite"/>
    </source>
</evidence>